<evidence type="ECO:0008006" key="5">
    <source>
        <dbReference type="Google" id="ProtNLM"/>
    </source>
</evidence>
<gene>
    <name evidence="3" type="ORF">CQA57_07095</name>
</gene>
<comment type="caution">
    <text evidence="3">The sequence shown here is derived from an EMBL/GenBank/DDBJ whole genome shotgun (WGS) entry which is preliminary data.</text>
</comment>
<keyword evidence="1" id="KW-0472">Membrane</keyword>
<sequence>MKKAFLAILLLFSFGYCATNPLEFVNNAVLDVFSSSVAYLLSLAILLGCVSAVFFANMNWITVSVTGIVCILAVFKGPEFIKMIGDFSSSYSPQKGVW</sequence>
<reference evidence="3 4" key="1">
    <citation type="submission" date="2018-04" db="EMBL/GenBank/DDBJ databases">
        <title>Novel Campyloabacter and Helicobacter Species and Strains.</title>
        <authorList>
            <person name="Mannion A.J."/>
            <person name="Shen Z."/>
            <person name="Fox J.G."/>
        </authorList>
    </citation>
    <scope>NUCLEOTIDE SEQUENCE [LARGE SCALE GENOMIC DNA]</scope>
    <source>
        <strain evidence="3 4">MIT 04-9362</strain>
    </source>
</reference>
<feature type="chain" id="PRO_5017697023" description="VirB2 type IV secretion protein" evidence="2">
    <location>
        <begin position="19"/>
        <end position="98"/>
    </location>
</feature>
<accession>A0A3D8J4B7</accession>
<keyword evidence="2" id="KW-0732">Signal</keyword>
<feature type="signal peptide" evidence="2">
    <location>
        <begin position="1"/>
        <end position="18"/>
    </location>
</feature>
<name>A0A3D8J4B7_9HELI</name>
<organism evidence="3 4">
    <name type="scientific">Helicobacter anseris</name>
    <dbReference type="NCBI Taxonomy" id="375926"/>
    <lineage>
        <taxon>Bacteria</taxon>
        <taxon>Pseudomonadati</taxon>
        <taxon>Campylobacterota</taxon>
        <taxon>Epsilonproteobacteria</taxon>
        <taxon>Campylobacterales</taxon>
        <taxon>Helicobacteraceae</taxon>
        <taxon>Helicobacter</taxon>
    </lineage>
</organism>
<keyword evidence="1" id="KW-0812">Transmembrane</keyword>
<dbReference type="EMBL" id="NXLX01000021">
    <property type="protein sequence ID" value="RDU72362.1"/>
    <property type="molecule type" value="Genomic_DNA"/>
</dbReference>
<dbReference type="Proteomes" id="UP000256695">
    <property type="component" value="Unassembled WGS sequence"/>
</dbReference>
<evidence type="ECO:0000313" key="4">
    <source>
        <dbReference type="Proteomes" id="UP000256695"/>
    </source>
</evidence>
<dbReference type="RefSeq" id="WP_115579545.1">
    <property type="nucleotide sequence ID" value="NZ_NXLX01000021.1"/>
</dbReference>
<proteinExistence type="predicted"/>
<evidence type="ECO:0000256" key="1">
    <source>
        <dbReference type="SAM" id="Phobius"/>
    </source>
</evidence>
<protein>
    <recommendedName>
        <fullName evidence="5">VirB2 type IV secretion protein</fullName>
    </recommendedName>
</protein>
<dbReference type="AlphaFoldDB" id="A0A3D8J4B7"/>
<evidence type="ECO:0000256" key="2">
    <source>
        <dbReference type="SAM" id="SignalP"/>
    </source>
</evidence>
<feature type="transmembrane region" description="Helical" evidence="1">
    <location>
        <begin position="41"/>
        <end position="74"/>
    </location>
</feature>
<keyword evidence="1" id="KW-1133">Transmembrane helix</keyword>
<keyword evidence="4" id="KW-1185">Reference proteome</keyword>
<evidence type="ECO:0000313" key="3">
    <source>
        <dbReference type="EMBL" id="RDU72362.1"/>
    </source>
</evidence>